<evidence type="ECO:0000256" key="8">
    <source>
        <dbReference type="ARBA" id="ARBA00023306"/>
    </source>
</evidence>
<keyword evidence="12" id="KW-1185">Reference proteome</keyword>
<comment type="function">
    <text evidence="9">Essential cell division protein.</text>
</comment>
<dbReference type="InterPro" id="IPR013685">
    <property type="entry name" value="POTRA_FtsQ_type"/>
</dbReference>
<dbReference type="PANTHER" id="PTHR35851">
    <property type="entry name" value="CELL DIVISION PROTEIN FTSQ"/>
    <property type="match status" value="1"/>
</dbReference>
<dbReference type="KEGG" id="mmyr:MXMO3_01427"/>
<organism evidence="11 12">
    <name type="scientific">Maritalea myrionectae</name>
    <dbReference type="NCBI Taxonomy" id="454601"/>
    <lineage>
        <taxon>Bacteria</taxon>
        <taxon>Pseudomonadati</taxon>
        <taxon>Pseudomonadota</taxon>
        <taxon>Alphaproteobacteria</taxon>
        <taxon>Hyphomicrobiales</taxon>
        <taxon>Devosiaceae</taxon>
        <taxon>Maritalea</taxon>
    </lineage>
</organism>
<dbReference type="InterPro" id="IPR026579">
    <property type="entry name" value="FtsQ"/>
</dbReference>
<evidence type="ECO:0000256" key="7">
    <source>
        <dbReference type="ARBA" id="ARBA00023136"/>
    </source>
</evidence>
<proteinExistence type="inferred from homology"/>
<keyword evidence="3 9" id="KW-0997">Cell inner membrane</keyword>
<dbReference type="PROSITE" id="PS51779">
    <property type="entry name" value="POTRA"/>
    <property type="match status" value="1"/>
</dbReference>
<feature type="transmembrane region" description="Helical" evidence="9">
    <location>
        <begin position="44"/>
        <end position="63"/>
    </location>
</feature>
<dbReference type="GO" id="GO:0005886">
    <property type="term" value="C:plasma membrane"/>
    <property type="evidence" value="ECO:0007669"/>
    <property type="project" value="UniProtKB-SubCell"/>
</dbReference>
<accession>A0A2R4MD44</accession>
<evidence type="ECO:0000256" key="1">
    <source>
        <dbReference type="ARBA" id="ARBA00004370"/>
    </source>
</evidence>
<evidence type="ECO:0000256" key="4">
    <source>
        <dbReference type="ARBA" id="ARBA00022618"/>
    </source>
</evidence>
<evidence type="ECO:0000313" key="12">
    <source>
        <dbReference type="Proteomes" id="UP000258927"/>
    </source>
</evidence>
<dbReference type="Proteomes" id="UP000258927">
    <property type="component" value="Chromosome"/>
</dbReference>
<evidence type="ECO:0000256" key="9">
    <source>
        <dbReference type="HAMAP-Rule" id="MF_00911"/>
    </source>
</evidence>
<evidence type="ECO:0000256" key="2">
    <source>
        <dbReference type="ARBA" id="ARBA00022475"/>
    </source>
</evidence>
<reference evidence="11 12" key="1">
    <citation type="submission" date="2017-05" db="EMBL/GenBank/DDBJ databases">
        <title>Genome Analysis of Maritalea myrionectae HL2708#5.</title>
        <authorList>
            <consortium name="Cotde Inc.-PKNU"/>
            <person name="Jang D."/>
            <person name="Oh H.-M."/>
        </authorList>
    </citation>
    <scope>NUCLEOTIDE SEQUENCE [LARGE SCALE GENOMIC DNA]</scope>
    <source>
        <strain evidence="11 12">HL2708#5</strain>
    </source>
</reference>
<dbReference type="InterPro" id="IPR034746">
    <property type="entry name" value="POTRA"/>
</dbReference>
<dbReference type="RefSeq" id="WP_117395409.1">
    <property type="nucleotide sequence ID" value="NZ_CP021330.1"/>
</dbReference>
<dbReference type="Pfam" id="PF08478">
    <property type="entry name" value="POTRA_1"/>
    <property type="match status" value="1"/>
</dbReference>
<dbReference type="GO" id="GO:0043093">
    <property type="term" value="P:FtsZ-dependent cytokinesis"/>
    <property type="evidence" value="ECO:0007669"/>
    <property type="project" value="UniProtKB-UniRule"/>
</dbReference>
<feature type="domain" description="POTRA" evidence="10">
    <location>
        <begin position="88"/>
        <end position="156"/>
    </location>
</feature>
<evidence type="ECO:0000256" key="5">
    <source>
        <dbReference type="ARBA" id="ARBA00022692"/>
    </source>
</evidence>
<dbReference type="AlphaFoldDB" id="A0A2R4MD44"/>
<dbReference type="HAMAP" id="MF_00911">
    <property type="entry name" value="FtsQ_subfam"/>
    <property type="match status" value="1"/>
</dbReference>
<keyword evidence="7 9" id="KW-0472">Membrane</keyword>
<dbReference type="Gene3D" id="3.40.50.11690">
    <property type="entry name" value="Cell division protein FtsQ/DivIB"/>
    <property type="match status" value="1"/>
</dbReference>
<evidence type="ECO:0000256" key="6">
    <source>
        <dbReference type="ARBA" id="ARBA00022989"/>
    </source>
</evidence>
<dbReference type="GO" id="GO:0090529">
    <property type="term" value="P:cell septum assembly"/>
    <property type="evidence" value="ECO:0007669"/>
    <property type="project" value="InterPro"/>
</dbReference>
<comment type="subcellular location">
    <subcellularLocation>
        <location evidence="9">Cell inner membrane</location>
        <topology evidence="9">Single-pass type II membrane protein</topology>
    </subcellularLocation>
    <subcellularLocation>
        <location evidence="1">Membrane</location>
    </subcellularLocation>
    <text evidence="9">Localizes to the division septum.</text>
</comment>
<dbReference type="PANTHER" id="PTHR35851:SF1">
    <property type="entry name" value="CELL DIVISION PROTEIN FTSQ"/>
    <property type="match status" value="1"/>
</dbReference>
<keyword evidence="8 9" id="KW-0131">Cell cycle</keyword>
<dbReference type="EMBL" id="CP021330">
    <property type="protein sequence ID" value="AVX03957.1"/>
    <property type="molecule type" value="Genomic_DNA"/>
</dbReference>
<comment type="similarity">
    <text evidence="9">Belongs to the FtsQ/DivIB family. FtsQ subfamily.</text>
</comment>
<name>A0A2R4MD44_9HYPH</name>
<evidence type="ECO:0000313" key="11">
    <source>
        <dbReference type="EMBL" id="AVX03957.1"/>
    </source>
</evidence>
<gene>
    <name evidence="9" type="primary">ftsQ</name>
    <name evidence="11" type="ORF">MXMO3_01427</name>
</gene>
<dbReference type="Gene3D" id="3.10.20.310">
    <property type="entry name" value="membrane protein fhac"/>
    <property type="match status" value="1"/>
</dbReference>
<dbReference type="STRING" id="1122213.GCA_000423365_01367"/>
<dbReference type="InterPro" id="IPR005548">
    <property type="entry name" value="Cell_div_FtsQ/DivIB_C"/>
</dbReference>
<keyword evidence="5 9" id="KW-0812">Transmembrane</keyword>
<evidence type="ECO:0000256" key="3">
    <source>
        <dbReference type="ARBA" id="ARBA00022519"/>
    </source>
</evidence>
<evidence type="ECO:0000259" key="10">
    <source>
        <dbReference type="PROSITE" id="PS51779"/>
    </source>
</evidence>
<keyword evidence="6 9" id="KW-1133">Transmembrane helix</keyword>
<keyword evidence="4 9" id="KW-0132">Cell division</keyword>
<dbReference type="InterPro" id="IPR045335">
    <property type="entry name" value="FtsQ_C_sf"/>
</dbReference>
<dbReference type="Pfam" id="PF03799">
    <property type="entry name" value="FtsQ_DivIB_C"/>
    <property type="match status" value="1"/>
</dbReference>
<dbReference type="GO" id="GO:0032153">
    <property type="term" value="C:cell division site"/>
    <property type="evidence" value="ECO:0007669"/>
    <property type="project" value="UniProtKB-UniRule"/>
</dbReference>
<protein>
    <recommendedName>
        <fullName evidence="9">Cell division protein FtsQ</fullName>
    </recommendedName>
</protein>
<keyword evidence="2 9" id="KW-1003">Cell membrane</keyword>
<sequence>MREIKKPQSRALALPAPMHYLPALRKTNQLVARGQRTWVLHKRLGVQLLALFIVVLVLGVGMINRNHLVNGATVVTESAASLFAYAGLAVSEVSLSGYGLTKEAALFEAIGLQGNISLVNFDAEAARQRIEALPSIKSATIRKIYPNSLNIELVEKTPIAVWRIDGVSFAIDAKGDKLVSLEQGGIDGLPLFIGDGAADDAASLIKALEPYELLQQDLLAVSRIGDRRWDLIYDTGLRIMLPEKDVDQALAKIVALDTEKQLLSRDIEILDFRLKDFIAVRPVDRAGTDQDEANTQ</sequence>